<dbReference type="Proteomes" id="UP000192939">
    <property type="component" value="Unassembled WGS sequence"/>
</dbReference>
<dbReference type="SUPFAM" id="SSF46609">
    <property type="entry name" value="Fe,Mn superoxide dismutase (SOD), N-terminal domain"/>
    <property type="match status" value="1"/>
</dbReference>
<evidence type="ECO:0000256" key="5">
    <source>
        <dbReference type="SAM" id="MobiDB-lite"/>
    </source>
</evidence>
<dbReference type="Pfam" id="PF11155">
    <property type="entry name" value="DUF2935"/>
    <property type="match status" value="1"/>
</dbReference>
<protein>
    <recommendedName>
        <fullName evidence="2">superoxide dismutase</fullName>
        <ecNumber evidence="2">1.15.1.1</ecNumber>
    </recommendedName>
</protein>
<dbReference type="InterPro" id="IPR019831">
    <property type="entry name" value="Mn/Fe_SOD_N"/>
</dbReference>
<evidence type="ECO:0000313" key="9">
    <source>
        <dbReference type="Proteomes" id="UP000192939"/>
    </source>
</evidence>
<evidence type="ECO:0000256" key="4">
    <source>
        <dbReference type="ARBA" id="ARBA00023002"/>
    </source>
</evidence>
<dbReference type="EMBL" id="FXAE01000010">
    <property type="protein sequence ID" value="SMF12769.1"/>
    <property type="molecule type" value="Genomic_DNA"/>
</dbReference>
<dbReference type="SUPFAM" id="SSF158430">
    <property type="entry name" value="Bacillus cereus metalloprotein-like"/>
    <property type="match status" value="1"/>
</dbReference>
<dbReference type="RefSeq" id="WP_085278678.1">
    <property type="nucleotide sequence ID" value="NZ_FXAE01000010.1"/>
</dbReference>
<feature type="domain" description="Manganese/iron superoxide dismutase C-terminal" evidence="7">
    <location>
        <begin position="360"/>
        <end position="462"/>
    </location>
</feature>
<keyword evidence="3" id="KW-0479">Metal-binding</keyword>
<sequence>MLFVYGPFLPVRILEEIRFWKQQEAEHTEVIQAIVPSLEADYVKLLEEWKPIFEGTEAAADRLLQYALATPHAATSPEVIRQTERLLRASCQQSQEFIRHLEYMLKHSAAVKSVPLAPVVLLHIIRESAYFLEVLERLNRPGEIAGSMAAAPPYPDPYHAAGAQPFYREEEAQELAATPTSEHPELTDDVLPAITDELNRSEPSEVANPPEEPDGIETANISEASLEVEAGQEHNQEEQEQDELSLRQEPTADDNTETPTARVPERSVPIGGHTLPPLPYPYNALEPYIDEQTMRIHHDKHHKTYVDDLNKAELKLQDARKSGNFDLVKHWERELAFNGAGHYLHTIFWDIMHPKGGGKPQGELLEQIKRDFGSYDAFHKQFSEAAAKVEGGGWAILVWSPRAHRLEILTAEKHQNLSQWDVVPLLPLDVWEHAYYLKHQNARANYIKDWWNVVYWPAVTNRYEAAKKLKWQPF</sequence>
<dbReference type="PRINTS" id="PR01703">
    <property type="entry name" value="MNSODISMTASE"/>
</dbReference>
<accession>A0ABY1LW02</accession>
<dbReference type="Pfam" id="PF00081">
    <property type="entry name" value="Sod_Fe_N"/>
    <property type="match status" value="1"/>
</dbReference>
<dbReference type="Gene3D" id="1.10.287.990">
    <property type="entry name" value="Fe,Mn superoxide dismutase (SOD) domain"/>
    <property type="match status" value="1"/>
</dbReference>
<dbReference type="EC" id="1.15.1.1" evidence="2"/>
<dbReference type="SUPFAM" id="SSF54719">
    <property type="entry name" value="Fe,Mn superoxide dismutase (SOD), C-terminal domain"/>
    <property type="match status" value="1"/>
</dbReference>
<feature type="region of interest" description="Disordered" evidence="5">
    <location>
        <begin position="228"/>
        <end position="275"/>
    </location>
</feature>
<feature type="domain" description="Manganese/iron superoxide dismutase N-terminal" evidence="6">
    <location>
        <begin position="273"/>
        <end position="352"/>
    </location>
</feature>
<dbReference type="InterPro" id="IPR019833">
    <property type="entry name" value="Mn/Fe_SOD_BS"/>
</dbReference>
<name>A0ABY1LW02_9BACL</name>
<dbReference type="InterPro" id="IPR036324">
    <property type="entry name" value="Mn/Fe_SOD_N_sf"/>
</dbReference>
<comment type="similarity">
    <text evidence="1">Belongs to the iron/manganese superoxide dismutase family.</text>
</comment>
<evidence type="ECO:0000256" key="3">
    <source>
        <dbReference type="ARBA" id="ARBA00022723"/>
    </source>
</evidence>
<evidence type="ECO:0000256" key="2">
    <source>
        <dbReference type="ARBA" id="ARBA00012682"/>
    </source>
</evidence>
<keyword evidence="9" id="KW-1185">Reference proteome</keyword>
<dbReference type="Gene3D" id="1.20.1260.120">
    <property type="entry name" value="Protein of unknown function DUF2935"/>
    <property type="match status" value="1"/>
</dbReference>
<dbReference type="Gene3D" id="3.55.40.20">
    <property type="entry name" value="Iron/manganese superoxide dismutase, C-terminal domain"/>
    <property type="match status" value="1"/>
</dbReference>
<keyword evidence="4" id="KW-0560">Oxidoreductase</keyword>
<dbReference type="PROSITE" id="PS00088">
    <property type="entry name" value="SOD_MN"/>
    <property type="match status" value="1"/>
</dbReference>
<dbReference type="InterPro" id="IPR001189">
    <property type="entry name" value="Mn/Fe_SOD"/>
</dbReference>
<dbReference type="InterPro" id="IPR036314">
    <property type="entry name" value="SOD_C_sf"/>
</dbReference>
<gene>
    <name evidence="8" type="ORF">SAMN02744124_01446</name>
</gene>
<proteinExistence type="inferred from homology"/>
<comment type="caution">
    <text evidence="8">The sequence shown here is derived from an EMBL/GenBank/DDBJ whole genome shotgun (WGS) entry which is preliminary data.</text>
</comment>
<dbReference type="InterPro" id="IPR019832">
    <property type="entry name" value="Mn/Fe_SOD_C"/>
</dbReference>
<evidence type="ECO:0000313" key="8">
    <source>
        <dbReference type="EMBL" id="SMF12769.1"/>
    </source>
</evidence>
<dbReference type="InterPro" id="IPR021328">
    <property type="entry name" value="CotB-like"/>
</dbReference>
<dbReference type="PANTHER" id="PTHR11404">
    <property type="entry name" value="SUPEROXIDE DISMUTASE 2"/>
    <property type="match status" value="1"/>
</dbReference>
<reference evidence="8 9" key="1">
    <citation type="submission" date="2017-04" db="EMBL/GenBank/DDBJ databases">
        <authorList>
            <person name="Varghese N."/>
            <person name="Submissions S."/>
        </authorList>
    </citation>
    <scope>NUCLEOTIDE SEQUENCE [LARGE SCALE GENOMIC DNA]</scope>
    <source>
        <strain evidence="8 9">J12</strain>
    </source>
</reference>
<evidence type="ECO:0000259" key="7">
    <source>
        <dbReference type="Pfam" id="PF02777"/>
    </source>
</evidence>
<evidence type="ECO:0000256" key="1">
    <source>
        <dbReference type="ARBA" id="ARBA00008714"/>
    </source>
</evidence>
<dbReference type="InterPro" id="IPR050265">
    <property type="entry name" value="Fe/Mn_Superoxide_Dismutase"/>
</dbReference>
<dbReference type="Pfam" id="PF02777">
    <property type="entry name" value="Sod_Fe_C"/>
    <property type="match status" value="1"/>
</dbReference>
<evidence type="ECO:0000259" key="6">
    <source>
        <dbReference type="Pfam" id="PF00081"/>
    </source>
</evidence>
<organism evidence="8 9">
    <name type="scientific">Paenibacillus barengoltzii J12</name>
    <dbReference type="NCBI Taxonomy" id="935846"/>
    <lineage>
        <taxon>Bacteria</taxon>
        <taxon>Bacillati</taxon>
        <taxon>Bacillota</taxon>
        <taxon>Bacilli</taxon>
        <taxon>Bacillales</taxon>
        <taxon>Paenibacillaceae</taxon>
        <taxon>Paenibacillus</taxon>
    </lineage>
</organism>
<dbReference type="PANTHER" id="PTHR11404:SF6">
    <property type="entry name" value="SUPEROXIDE DISMUTASE [MN], MITOCHONDRIAL"/>
    <property type="match status" value="1"/>
</dbReference>